<proteinExistence type="predicted"/>
<organism evidence="2">
    <name type="scientific">Arundo donax</name>
    <name type="common">Giant reed</name>
    <name type="synonym">Donax arundinaceus</name>
    <dbReference type="NCBI Taxonomy" id="35708"/>
    <lineage>
        <taxon>Eukaryota</taxon>
        <taxon>Viridiplantae</taxon>
        <taxon>Streptophyta</taxon>
        <taxon>Embryophyta</taxon>
        <taxon>Tracheophyta</taxon>
        <taxon>Spermatophyta</taxon>
        <taxon>Magnoliopsida</taxon>
        <taxon>Liliopsida</taxon>
        <taxon>Poales</taxon>
        <taxon>Poaceae</taxon>
        <taxon>PACMAD clade</taxon>
        <taxon>Arundinoideae</taxon>
        <taxon>Arundineae</taxon>
        <taxon>Arundo</taxon>
    </lineage>
</organism>
<sequence>MLHQRHFGQPTAPEPPTHHDSNGPELPSPEVAAPCCA</sequence>
<dbReference type="AlphaFoldDB" id="A0A0A8YFL0"/>
<feature type="region of interest" description="Disordered" evidence="1">
    <location>
        <begin position="1"/>
        <end position="37"/>
    </location>
</feature>
<protein>
    <submittedName>
        <fullName evidence="2">Uncharacterized protein</fullName>
    </submittedName>
</protein>
<evidence type="ECO:0000256" key="1">
    <source>
        <dbReference type="SAM" id="MobiDB-lite"/>
    </source>
</evidence>
<reference evidence="2" key="2">
    <citation type="journal article" date="2015" name="Data Brief">
        <title>Shoot transcriptome of the giant reed, Arundo donax.</title>
        <authorList>
            <person name="Barrero R.A."/>
            <person name="Guerrero F.D."/>
            <person name="Moolhuijzen P."/>
            <person name="Goolsby J.A."/>
            <person name="Tidwell J."/>
            <person name="Bellgard S.E."/>
            <person name="Bellgard M.I."/>
        </authorList>
    </citation>
    <scope>NUCLEOTIDE SEQUENCE</scope>
    <source>
        <tissue evidence="2">Shoot tissue taken approximately 20 cm above the soil surface</tissue>
    </source>
</reference>
<name>A0A0A8YFL0_ARUDO</name>
<accession>A0A0A8YFL0</accession>
<evidence type="ECO:0000313" key="2">
    <source>
        <dbReference type="EMBL" id="JAD24080.1"/>
    </source>
</evidence>
<dbReference type="EMBL" id="GBRH01273815">
    <property type="protein sequence ID" value="JAD24080.1"/>
    <property type="molecule type" value="Transcribed_RNA"/>
</dbReference>
<reference evidence="2" key="1">
    <citation type="submission" date="2014-09" db="EMBL/GenBank/DDBJ databases">
        <authorList>
            <person name="Magalhaes I.L.F."/>
            <person name="Oliveira U."/>
            <person name="Santos F.R."/>
            <person name="Vidigal T.H.D.A."/>
            <person name="Brescovit A.D."/>
            <person name="Santos A.J."/>
        </authorList>
    </citation>
    <scope>NUCLEOTIDE SEQUENCE</scope>
    <source>
        <tissue evidence="2">Shoot tissue taken approximately 20 cm above the soil surface</tissue>
    </source>
</reference>